<accession>A0A3T1D0H8</accession>
<evidence type="ECO:0000259" key="9">
    <source>
        <dbReference type="PROSITE" id="PS01124"/>
    </source>
</evidence>
<dbReference type="SMART" id="SM00448">
    <property type="entry name" value="REC"/>
    <property type="match status" value="1"/>
</dbReference>
<dbReference type="SUPFAM" id="SSF52172">
    <property type="entry name" value="CheY-like"/>
    <property type="match status" value="1"/>
</dbReference>
<dbReference type="PRINTS" id="PR00032">
    <property type="entry name" value="HTHARAC"/>
</dbReference>
<dbReference type="PANTHER" id="PTHR42713:SF3">
    <property type="entry name" value="TRANSCRIPTIONAL REGULATORY PROTEIN HPTR"/>
    <property type="match status" value="1"/>
</dbReference>
<reference evidence="11 12" key="1">
    <citation type="submission" date="2019-01" db="EMBL/GenBank/DDBJ databases">
        <title>Complete genome sequence of Cohnella hallensis HS21 isolated from Korean fir (Abies koreana) rhizospheric soil.</title>
        <authorList>
            <person name="Jiang L."/>
            <person name="Kang S.W."/>
            <person name="Kim S."/>
            <person name="Jung J."/>
            <person name="Kim C.Y."/>
            <person name="Kim D.H."/>
            <person name="Kim S.W."/>
            <person name="Lee J."/>
        </authorList>
    </citation>
    <scope>NUCLEOTIDE SEQUENCE [LARGE SCALE GENOMIC DNA]</scope>
    <source>
        <strain evidence="11 12">HS21</strain>
    </source>
</reference>
<dbReference type="InterPro" id="IPR009057">
    <property type="entry name" value="Homeodomain-like_sf"/>
</dbReference>
<feature type="domain" description="HTH araC/xylS-type" evidence="9">
    <location>
        <begin position="439"/>
        <end position="537"/>
    </location>
</feature>
<dbReference type="InterPro" id="IPR018060">
    <property type="entry name" value="HTH_AraC"/>
</dbReference>
<dbReference type="PROSITE" id="PS01124">
    <property type="entry name" value="HTH_ARAC_FAMILY_2"/>
    <property type="match status" value="1"/>
</dbReference>
<evidence type="ECO:0000256" key="4">
    <source>
        <dbReference type="ARBA" id="ARBA00023012"/>
    </source>
</evidence>
<dbReference type="InterPro" id="IPR011006">
    <property type="entry name" value="CheY-like_superfamily"/>
</dbReference>
<name>A0A3T1D0H8_9BACL</name>
<feature type="modified residue" description="4-aspartylphosphate" evidence="8">
    <location>
        <position position="55"/>
    </location>
</feature>
<dbReference type="PROSITE" id="PS50110">
    <property type="entry name" value="RESPONSE_REGULATORY"/>
    <property type="match status" value="1"/>
</dbReference>
<keyword evidence="7" id="KW-0804">Transcription</keyword>
<dbReference type="Pfam" id="PF12833">
    <property type="entry name" value="HTH_18"/>
    <property type="match status" value="1"/>
</dbReference>
<evidence type="ECO:0008006" key="13">
    <source>
        <dbReference type="Google" id="ProtNLM"/>
    </source>
</evidence>
<protein>
    <recommendedName>
        <fullName evidence="13">DNA-binding response regulator</fullName>
    </recommendedName>
</protein>
<dbReference type="SMART" id="SM00342">
    <property type="entry name" value="HTH_ARAC"/>
    <property type="match status" value="1"/>
</dbReference>
<dbReference type="InterPro" id="IPR041522">
    <property type="entry name" value="CdaR_GGDEF"/>
</dbReference>
<organism evidence="11 12">
    <name type="scientific">Cohnella abietis</name>
    <dbReference type="NCBI Taxonomy" id="2507935"/>
    <lineage>
        <taxon>Bacteria</taxon>
        <taxon>Bacillati</taxon>
        <taxon>Bacillota</taxon>
        <taxon>Bacilli</taxon>
        <taxon>Bacillales</taxon>
        <taxon>Paenibacillaceae</taxon>
        <taxon>Cohnella</taxon>
    </lineage>
</organism>
<evidence type="ECO:0000256" key="3">
    <source>
        <dbReference type="ARBA" id="ARBA00022553"/>
    </source>
</evidence>
<dbReference type="GO" id="GO:0005737">
    <property type="term" value="C:cytoplasm"/>
    <property type="evidence" value="ECO:0007669"/>
    <property type="project" value="UniProtKB-SubCell"/>
</dbReference>
<evidence type="ECO:0000256" key="5">
    <source>
        <dbReference type="ARBA" id="ARBA00023015"/>
    </source>
</evidence>
<keyword evidence="6" id="KW-0238">DNA-binding</keyword>
<evidence type="ECO:0000256" key="7">
    <source>
        <dbReference type="ARBA" id="ARBA00023163"/>
    </source>
</evidence>
<evidence type="ECO:0000256" key="8">
    <source>
        <dbReference type="PROSITE-ProRule" id="PRU00169"/>
    </source>
</evidence>
<dbReference type="SUPFAM" id="SSF46689">
    <property type="entry name" value="Homeodomain-like"/>
    <property type="match status" value="1"/>
</dbReference>
<dbReference type="Pfam" id="PF00072">
    <property type="entry name" value="Response_reg"/>
    <property type="match status" value="1"/>
</dbReference>
<dbReference type="RefSeq" id="WP_162309272.1">
    <property type="nucleotide sequence ID" value="NZ_AP019400.1"/>
</dbReference>
<dbReference type="GO" id="GO:0003700">
    <property type="term" value="F:DNA-binding transcription factor activity"/>
    <property type="evidence" value="ECO:0007669"/>
    <property type="project" value="InterPro"/>
</dbReference>
<dbReference type="PANTHER" id="PTHR42713">
    <property type="entry name" value="HISTIDINE KINASE-RELATED"/>
    <property type="match status" value="1"/>
</dbReference>
<dbReference type="Proteomes" id="UP000289856">
    <property type="component" value="Chromosome"/>
</dbReference>
<sequence length="540" mass="61905">MLKVLIVDDEPIMRKGIFSKIDWEGLRLECVGEAKDGTDALERIRETRPNIVLTDIRMPEMDGLDFISRAKNFDPELRFVVISGYDDFQYAREAIRFGVSDYLLKPVTRDELRNSLLKICDELLAQGNERDFRTVLLKHYEANITALRQRKLTRLLQGSADAAAIADFRVYWDGLSESGYTVAVYRFEPIGFPHIGFSSDEEDLIWYCIQNIVEQSMREMSQGCIVFRHGTLPDELIAIIACSQPGGMAIRQTQHTLGSIRKYLRLDAVVGLGYPVNTAEELAASYEQAVTAARGAVLHGTGKVYPYSFLVSPDHKEQGGTPRITGEQERLLSIHLRERNEAWVWHWLEQRYEELSALPDATYIQFERLSLHIYSLLNNILRELTGDGDAMLPETGNFVSRLLSFRTWRDAVEALMETSRSVMRMISEPKSATGGDIVDEVKRYIGEFFNENITLSWVAEKYYIHPNYFSKLFKVKCGENFNDYVTRIRLEKAVNLMVNSELKLSEIAEMVGYDSAPYFSNVFRKVYGMSPSMYREKLLI</sequence>
<dbReference type="InterPro" id="IPR001789">
    <property type="entry name" value="Sig_transdc_resp-reg_receiver"/>
</dbReference>
<evidence type="ECO:0000259" key="10">
    <source>
        <dbReference type="PROSITE" id="PS50110"/>
    </source>
</evidence>
<dbReference type="InterPro" id="IPR020449">
    <property type="entry name" value="Tscrpt_reg_AraC-type_HTH"/>
</dbReference>
<keyword evidence="4" id="KW-0902">Two-component regulatory system</keyword>
<dbReference type="Pfam" id="PF17853">
    <property type="entry name" value="GGDEF_2"/>
    <property type="match status" value="1"/>
</dbReference>
<keyword evidence="2" id="KW-0963">Cytoplasm</keyword>
<dbReference type="CDD" id="cd17536">
    <property type="entry name" value="REC_YesN-like"/>
    <property type="match status" value="1"/>
</dbReference>
<dbReference type="KEGG" id="cohn:KCTCHS21_09670"/>
<feature type="domain" description="Response regulatory" evidence="10">
    <location>
        <begin position="3"/>
        <end position="120"/>
    </location>
</feature>
<dbReference type="Gene3D" id="3.40.50.2300">
    <property type="match status" value="1"/>
</dbReference>
<comment type="subcellular location">
    <subcellularLocation>
        <location evidence="1">Cytoplasm</location>
    </subcellularLocation>
</comment>
<evidence type="ECO:0000313" key="11">
    <source>
        <dbReference type="EMBL" id="BBI31568.1"/>
    </source>
</evidence>
<dbReference type="EMBL" id="AP019400">
    <property type="protein sequence ID" value="BBI31568.1"/>
    <property type="molecule type" value="Genomic_DNA"/>
</dbReference>
<dbReference type="InterPro" id="IPR018062">
    <property type="entry name" value="HTH_AraC-typ_CS"/>
</dbReference>
<keyword evidence="3 8" id="KW-0597">Phosphoprotein</keyword>
<keyword evidence="12" id="KW-1185">Reference proteome</keyword>
<dbReference type="PROSITE" id="PS00041">
    <property type="entry name" value="HTH_ARAC_FAMILY_1"/>
    <property type="match status" value="1"/>
</dbReference>
<dbReference type="GO" id="GO:0043565">
    <property type="term" value="F:sequence-specific DNA binding"/>
    <property type="evidence" value="ECO:0007669"/>
    <property type="project" value="InterPro"/>
</dbReference>
<evidence type="ECO:0000256" key="1">
    <source>
        <dbReference type="ARBA" id="ARBA00004496"/>
    </source>
</evidence>
<dbReference type="Gene3D" id="1.10.10.60">
    <property type="entry name" value="Homeodomain-like"/>
    <property type="match status" value="2"/>
</dbReference>
<proteinExistence type="predicted"/>
<dbReference type="AlphaFoldDB" id="A0A3T1D0H8"/>
<evidence type="ECO:0000256" key="6">
    <source>
        <dbReference type="ARBA" id="ARBA00023125"/>
    </source>
</evidence>
<evidence type="ECO:0000256" key="2">
    <source>
        <dbReference type="ARBA" id="ARBA00022490"/>
    </source>
</evidence>
<keyword evidence="5" id="KW-0805">Transcription regulation</keyword>
<dbReference type="GO" id="GO:0000160">
    <property type="term" value="P:phosphorelay signal transduction system"/>
    <property type="evidence" value="ECO:0007669"/>
    <property type="project" value="UniProtKB-KW"/>
</dbReference>
<gene>
    <name evidence="11" type="ORF">KCTCHS21_09670</name>
</gene>
<evidence type="ECO:0000313" key="12">
    <source>
        <dbReference type="Proteomes" id="UP000289856"/>
    </source>
</evidence>
<dbReference type="InterPro" id="IPR051552">
    <property type="entry name" value="HptR"/>
</dbReference>